<dbReference type="GO" id="GO:0008168">
    <property type="term" value="F:methyltransferase activity"/>
    <property type="evidence" value="ECO:0007669"/>
    <property type="project" value="UniProtKB-KW"/>
</dbReference>
<keyword evidence="3" id="KW-0808">Transferase</keyword>
<feature type="compositionally biased region" description="Low complexity" evidence="2">
    <location>
        <begin position="42"/>
        <end position="70"/>
    </location>
</feature>
<gene>
    <name evidence="3" type="ORF">B0T15DRAFT_525176</name>
</gene>
<keyword evidence="4" id="KW-1185">Reference proteome</keyword>
<dbReference type="Proteomes" id="UP001273166">
    <property type="component" value="Unassembled WGS sequence"/>
</dbReference>
<keyword evidence="3" id="KW-0489">Methyltransferase</keyword>
<protein>
    <submittedName>
        <fullName evidence="3">S-adenosyl-L-methionine-dependent methyltransferase</fullName>
    </submittedName>
</protein>
<accession>A0AAJ0GZ21</accession>
<dbReference type="GO" id="GO:0032259">
    <property type="term" value="P:methylation"/>
    <property type="evidence" value="ECO:0007669"/>
    <property type="project" value="UniProtKB-KW"/>
</dbReference>
<comment type="caution">
    <text evidence="3">The sequence shown here is derived from an EMBL/GenBank/DDBJ whole genome shotgun (WGS) entry which is preliminary data.</text>
</comment>
<name>A0AAJ0GZ21_9PEZI</name>
<dbReference type="PANTHER" id="PTHR43591:SF10">
    <property type="entry name" value="ABC TRANSMEMBRANE TYPE-1 DOMAIN-CONTAINING PROTEIN-RELATED"/>
    <property type="match status" value="1"/>
</dbReference>
<proteinExistence type="inferred from homology"/>
<organism evidence="3 4">
    <name type="scientific">Chaetomium strumarium</name>
    <dbReference type="NCBI Taxonomy" id="1170767"/>
    <lineage>
        <taxon>Eukaryota</taxon>
        <taxon>Fungi</taxon>
        <taxon>Dikarya</taxon>
        <taxon>Ascomycota</taxon>
        <taxon>Pezizomycotina</taxon>
        <taxon>Sordariomycetes</taxon>
        <taxon>Sordariomycetidae</taxon>
        <taxon>Sordariales</taxon>
        <taxon>Chaetomiaceae</taxon>
        <taxon>Chaetomium</taxon>
    </lineage>
</organism>
<dbReference type="RefSeq" id="XP_062724539.1">
    <property type="nucleotide sequence ID" value="XM_062868828.1"/>
</dbReference>
<dbReference type="EMBL" id="JAUDZG010000002">
    <property type="protein sequence ID" value="KAK3308759.1"/>
    <property type="molecule type" value="Genomic_DNA"/>
</dbReference>
<feature type="region of interest" description="Disordered" evidence="2">
    <location>
        <begin position="82"/>
        <end position="104"/>
    </location>
</feature>
<reference evidence="3" key="2">
    <citation type="submission" date="2023-06" db="EMBL/GenBank/DDBJ databases">
        <authorList>
            <consortium name="Lawrence Berkeley National Laboratory"/>
            <person name="Mondo S.J."/>
            <person name="Hensen N."/>
            <person name="Bonometti L."/>
            <person name="Westerberg I."/>
            <person name="Brannstrom I.O."/>
            <person name="Guillou S."/>
            <person name="Cros-Aarteil S."/>
            <person name="Calhoun S."/>
            <person name="Haridas S."/>
            <person name="Kuo A."/>
            <person name="Pangilinan J."/>
            <person name="Riley R."/>
            <person name="Labutti K."/>
            <person name="Andreopoulos B."/>
            <person name="Lipzen A."/>
            <person name="Chen C."/>
            <person name="Yanf M."/>
            <person name="Daum C."/>
            <person name="Ng V."/>
            <person name="Clum A."/>
            <person name="Steindorff A."/>
            <person name="Ohm R."/>
            <person name="Martin F."/>
            <person name="Silar P."/>
            <person name="Natvig D."/>
            <person name="Lalanne C."/>
            <person name="Gautier V."/>
            <person name="Ament-Velasquez S.L."/>
            <person name="Kruys A."/>
            <person name="Hutchinson M.I."/>
            <person name="Powell A.J."/>
            <person name="Barry K."/>
            <person name="Miller A.N."/>
            <person name="Grigoriev I.V."/>
            <person name="Debuchy R."/>
            <person name="Gladieux P."/>
            <person name="Thoren M.H."/>
            <person name="Johannesson H."/>
        </authorList>
    </citation>
    <scope>NUCLEOTIDE SEQUENCE</scope>
    <source>
        <strain evidence="3">CBS 333.67</strain>
    </source>
</reference>
<evidence type="ECO:0000256" key="2">
    <source>
        <dbReference type="SAM" id="MobiDB-lite"/>
    </source>
</evidence>
<comment type="similarity">
    <text evidence="1">Belongs to the methyltransferase superfamily. LaeA methyltransferase family.</text>
</comment>
<evidence type="ECO:0000313" key="3">
    <source>
        <dbReference type="EMBL" id="KAK3308759.1"/>
    </source>
</evidence>
<dbReference type="GeneID" id="87887657"/>
<sequence>MADKQPESKLSAPASEKGEASATAGATVQHSEPPAATPAPAPATAEAEPTATTGESSAPPQAGTAATTTSVTATVTALPPEHWTEAPAGDSDDDGDSALGEDALSSTASISSTILKYRTIHGRTFHSEIGNATYWGTNDERHSESLDVLHHLFTLCLDGEIYAAPVKDPKKALDIGTGTGIWAMDFADKWPGCEVIGTDISPIQPTWVPPNLKFEIDDCTQPWTFEAGSFDYVHIRYLQGCIADWYAFFREAYKALAPGGWLESHEASPNVFSDDDTLPPTSAIAQWGPLFVDGGKAIGRSFTIVDEDIQRKAMEEAGFVDIQEKLIKVPSGGWPADPKQREIGIFAQHAIETDVEGFILFMTTVLGWSREQVTVYIAHLRRELRSLKHHVCYWQKVVWGRKPETA</sequence>
<reference evidence="3" key="1">
    <citation type="journal article" date="2023" name="Mol. Phylogenet. Evol.">
        <title>Genome-scale phylogeny and comparative genomics of the fungal order Sordariales.</title>
        <authorList>
            <person name="Hensen N."/>
            <person name="Bonometti L."/>
            <person name="Westerberg I."/>
            <person name="Brannstrom I.O."/>
            <person name="Guillou S."/>
            <person name="Cros-Aarteil S."/>
            <person name="Calhoun S."/>
            <person name="Haridas S."/>
            <person name="Kuo A."/>
            <person name="Mondo S."/>
            <person name="Pangilinan J."/>
            <person name="Riley R."/>
            <person name="LaButti K."/>
            <person name="Andreopoulos B."/>
            <person name="Lipzen A."/>
            <person name="Chen C."/>
            <person name="Yan M."/>
            <person name="Daum C."/>
            <person name="Ng V."/>
            <person name="Clum A."/>
            <person name="Steindorff A."/>
            <person name="Ohm R.A."/>
            <person name="Martin F."/>
            <person name="Silar P."/>
            <person name="Natvig D.O."/>
            <person name="Lalanne C."/>
            <person name="Gautier V."/>
            <person name="Ament-Velasquez S.L."/>
            <person name="Kruys A."/>
            <person name="Hutchinson M.I."/>
            <person name="Powell A.J."/>
            <person name="Barry K."/>
            <person name="Miller A.N."/>
            <person name="Grigoriev I.V."/>
            <person name="Debuchy R."/>
            <person name="Gladieux P."/>
            <person name="Hiltunen Thoren M."/>
            <person name="Johannesson H."/>
        </authorList>
    </citation>
    <scope>NUCLEOTIDE SEQUENCE</scope>
    <source>
        <strain evidence="3">CBS 333.67</strain>
    </source>
</reference>
<dbReference type="SUPFAM" id="SSF53335">
    <property type="entry name" value="S-adenosyl-L-methionine-dependent methyltransferases"/>
    <property type="match status" value="1"/>
</dbReference>
<feature type="region of interest" description="Disordered" evidence="2">
    <location>
        <begin position="1"/>
        <end position="70"/>
    </location>
</feature>
<dbReference type="AlphaFoldDB" id="A0AAJ0GZ21"/>
<dbReference type="Gene3D" id="3.40.50.150">
    <property type="entry name" value="Vaccinia Virus protein VP39"/>
    <property type="match status" value="1"/>
</dbReference>
<dbReference type="PANTHER" id="PTHR43591">
    <property type="entry name" value="METHYLTRANSFERASE"/>
    <property type="match status" value="1"/>
</dbReference>
<evidence type="ECO:0000256" key="1">
    <source>
        <dbReference type="ARBA" id="ARBA00038158"/>
    </source>
</evidence>
<dbReference type="Pfam" id="PF13489">
    <property type="entry name" value="Methyltransf_23"/>
    <property type="match status" value="1"/>
</dbReference>
<dbReference type="CDD" id="cd02440">
    <property type="entry name" value="AdoMet_MTases"/>
    <property type="match status" value="1"/>
</dbReference>
<dbReference type="InterPro" id="IPR029063">
    <property type="entry name" value="SAM-dependent_MTases_sf"/>
</dbReference>
<evidence type="ECO:0000313" key="4">
    <source>
        <dbReference type="Proteomes" id="UP001273166"/>
    </source>
</evidence>